<feature type="binding site" evidence="6">
    <location>
        <position position="56"/>
    </location>
    <ligand>
        <name>substrate</name>
    </ligand>
</feature>
<dbReference type="EMBL" id="NPHW01004663">
    <property type="protein sequence ID" value="OXV07641.1"/>
    <property type="molecule type" value="Genomic_DNA"/>
</dbReference>
<dbReference type="Gene3D" id="3.40.50.10420">
    <property type="entry name" value="NagB/RpiA/CoA transferase-like"/>
    <property type="match status" value="1"/>
</dbReference>
<feature type="binding site" evidence="6">
    <location>
        <begin position="10"/>
        <end position="14"/>
    </location>
    <ligand>
        <name>ATP</name>
        <dbReference type="ChEBI" id="CHEBI:30616"/>
    </ligand>
</feature>
<name>A0A232LTZ9_9EURO</name>
<evidence type="ECO:0000256" key="2">
    <source>
        <dbReference type="ARBA" id="ARBA00022741"/>
    </source>
</evidence>
<dbReference type="GO" id="GO:0009396">
    <property type="term" value="P:folic acid-containing compound biosynthetic process"/>
    <property type="evidence" value="ECO:0007669"/>
    <property type="project" value="TreeGrafter"/>
</dbReference>
<dbReference type="SUPFAM" id="SSF100950">
    <property type="entry name" value="NagB/RpiA/CoA transferase-like"/>
    <property type="match status" value="1"/>
</dbReference>
<dbReference type="InterPro" id="IPR002698">
    <property type="entry name" value="FTHF_cligase"/>
</dbReference>
<comment type="catalytic activity">
    <reaction evidence="4">
        <text>(6S)-5-formyl-5,6,7,8-tetrahydrofolate + ATP = (6R)-5,10-methenyltetrahydrofolate + ADP + phosphate</text>
        <dbReference type="Rhea" id="RHEA:10488"/>
        <dbReference type="ChEBI" id="CHEBI:30616"/>
        <dbReference type="ChEBI" id="CHEBI:43474"/>
        <dbReference type="ChEBI" id="CHEBI:57455"/>
        <dbReference type="ChEBI" id="CHEBI:57457"/>
        <dbReference type="ChEBI" id="CHEBI:456216"/>
        <dbReference type="EC" id="6.3.3.2"/>
    </reaction>
</comment>
<dbReference type="GO" id="GO:0030272">
    <property type="term" value="F:5-formyltetrahydrofolate cyclo-ligase activity"/>
    <property type="evidence" value="ECO:0007669"/>
    <property type="project" value="UniProtKB-EC"/>
</dbReference>
<dbReference type="OrthoDB" id="2015992at2759"/>
<keyword evidence="3 6" id="KW-0067">ATP-binding</keyword>
<sequence length="208" mass="23184">MMTNPLQVAKKDMRRRIRNILLEVPREGVISQSALATTKLFSLAEYRNAKRISVYLSMPHSEIATRGIVQDALKSGKEVFIPHIHRVDGASMQSNVSVMDMLSLNSLEEFESLNLDKWGIPTLSDDNIPNKLNCFGGYGVSAGSTKTPGDGAGLDLIVMPGMAFDADLRRLGHGKGYYDNFLSRYWKEMERSTGAPRMPFLGEIFYTC</sequence>
<dbReference type="PIRSF" id="PIRSF006806">
    <property type="entry name" value="FTHF_cligase"/>
    <property type="match status" value="1"/>
</dbReference>
<comment type="similarity">
    <text evidence="1">Belongs to the 5-formyltetrahydrofolate cyclo-ligase family.</text>
</comment>
<dbReference type="GO" id="GO:0035999">
    <property type="term" value="P:tetrahydrofolate interconversion"/>
    <property type="evidence" value="ECO:0007669"/>
    <property type="project" value="TreeGrafter"/>
</dbReference>
<dbReference type="PANTHER" id="PTHR23407">
    <property type="entry name" value="ATPASE INHIBITOR/5-FORMYLTETRAHYDROFOLATE CYCLO-LIGASE"/>
    <property type="match status" value="1"/>
</dbReference>
<evidence type="ECO:0000313" key="7">
    <source>
        <dbReference type="EMBL" id="OXV07641.1"/>
    </source>
</evidence>
<keyword evidence="8" id="KW-1185">Reference proteome</keyword>
<feature type="binding site" evidence="6">
    <location>
        <position position="62"/>
    </location>
    <ligand>
        <name>substrate</name>
    </ligand>
</feature>
<dbReference type="Proteomes" id="UP000243515">
    <property type="component" value="Unassembled WGS sequence"/>
</dbReference>
<organism evidence="7 8">
    <name type="scientific">Elaphomyces granulatus</name>
    <dbReference type="NCBI Taxonomy" id="519963"/>
    <lineage>
        <taxon>Eukaryota</taxon>
        <taxon>Fungi</taxon>
        <taxon>Dikarya</taxon>
        <taxon>Ascomycota</taxon>
        <taxon>Pezizomycotina</taxon>
        <taxon>Eurotiomycetes</taxon>
        <taxon>Eurotiomycetidae</taxon>
        <taxon>Eurotiales</taxon>
        <taxon>Elaphomycetaceae</taxon>
        <taxon>Elaphomyces</taxon>
    </lineage>
</organism>
<evidence type="ECO:0000256" key="6">
    <source>
        <dbReference type="PIRSR" id="PIRSR006806-1"/>
    </source>
</evidence>
<dbReference type="GO" id="GO:0005739">
    <property type="term" value="C:mitochondrion"/>
    <property type="evidence" value="ECO:0007669"/>
    <property type="project" value="TreeGrafter"/>
</dbReference>
<protein>
    <recommendedName>
        <fullName evidence="5">5-formyltetrahydrofolate cyclo-ligase</fullName>
        <ecNumber evidence="5">6.3.3.2</ecNumber>
    </recommendedName>
</protein>
<dbReference type="EC" id="6.3.3.2" evidence="5"/>
<dbReference type="PANTHER" id="PTHR23407:SF1">
    <property type="entry name" value="5-FORMYLTETRAHYDROFOLATE CYCLO-LIGASE"/>
    <property type="match status" value="1"/>
</dbReference>
<evidence type="ECO:0000256" key="3">
    <source>
        <dbReference type="ARBA" id="ARBA00022840"/>
    </source>
</evidence>
<keyword evidence="2 6" id="KW-0547">Nucleotide-binding</keyword>
<dbReference type="GO" id="GO:0005524">
    <property type="term" value="F:ATP binding"/>
    <property type="evidence" value="ECO:0007669"/>
    <property type="project" value="UniProtKB-KW"/>
</dbReference>
<dbReference type="Pfam" id="PF01812">
    <property type="entry name" value="5-FTHF_cyc-lig"/>
    <property type="match status" value="1"/>
</dbReference>
<dbReference type="InterPro" id="IPR024185">
    <property type="entry name" value="FTHF_cligase-like_sf"/>
</dbReference>
<evidence type="ECO:0000256" key="1">
    <source>
        <dbReference type="ARBA" id="ARBA00010638"/>
    </source>
</evidence>
<evidence type="ECO:0000256" key="4">
    <source>
        <dbReference type="ARBA" id="ARBA00036539"/>
    </source>
</evidence>
<dbReference type="InterPro" id="IPR037171">
    <property type="entry name" value="NagB/RpiA_transferase-like"/>
</dbReference>
<evidence type="ECO:0000256" key="5">
    <source>
        <dbReference type="ARBA" id="ARBA00038966"/>
    </source>
</evidence>
<accession>A0A232LTZ9</accession>
<gene>
    <name evidence="7" type="ORF">Egran_04595</name>
</gene>
<evidence type="ECO:0000313" key="8">
    <source>
        <dbReference type="Proteomes" id="UP000243515"/>
    </source>
</evidence>
<dbReference type="AlphaFoldDB" id="A0A232LTZ9"/>
<comment type="caution">
    <text evidence="7">The sequence shown here is derived from an EMBL/GenBank/DDBJ whole genome shotgun (WGS) entry which is preliminary data.</text>
</comment>
<reference evidence="7 8" key="1">
    <citation type="journal article" date="2015" name="Environ. Microbiol.">
        <title>Metagenome sequence of Elaphomyces granulatus from sporocarp tissue reveals Ascomycota ectomycorrhizal fingerprints of genome expansion and a Proteobacteria-rich microbiome.</title>
        <authorList>
            <person name="Quandt C.A."/>
            <person name="Kohler A."/>
            <person name="Hesse C.N."/>
            <person name="Sharpton T.J."/>
            <person name="Martin F."/>
            <person name="Spatafora J.W."/>
        </authorList>
    </citation>
    <scope>NUCLEOTIDE SEQUENCE [LARGE SCALE GENOMIC DNA]</scope>
    <source>
        <strain evidence="7 8">OSC145934</strain>
    </source>
</reference>
<proteinExistence type="inferred from homology"/>
<feature type="binding site" evidence="6">
    <location>
        <begin position="170"/>
        <end position="178"/>
    </location>
    <ligand>
        <name>ATP</name>
        <dbReference type="ChEBI" id="CHEBI:30616"/>
    </ligand>
</feature>